<evidence type="ECO:0000256" key="3">
    <source>
        <dbReference type="ARBA" id="ARBA00035646"/>
    </source>
</evidence>
<keyword evidence="5" id="KW-1185">Reference proteome</keyword>
<evidence type="ECO:0000256" key="1">
    <source>
        <dbReference type="ARBA" id="ARBA00022987"/>
    </source>
</evidence>
<proteinExistence type="inferred from homology"/>
<comment type="similarity">
    <text evidence="3">Belongs to the gas vesicle GvpA family.</text>
</comment>
<organism evidence="4 5">
    <name type="scientific">Dactylosporangium salmoneum</name>
    <dbReference type="NCBI Taxonomy" id="53361"/>
    <lineage>
        <taxon>Bacteria</taxon>
        <taxon>Bacillati</taxon>
        <taxon>Actinomycetota</taxon>
        <taxon>Actinomycetes</taxon>
        <taxon>Micromonosporales</taxon>
        <taxon>Micromonosporaceae</taxon>
        <taxon>Dactylosporangium</taxon>
    </lineage>
</organism>
<comment type="caution">
    <text evidence="4">The sequence shown here is derived from an EMBL/GenBank/DDBJ whole genome shotgun (WGS) entry which is preliminary data.</text>
</comment>
<comment type="subcellular location">
    <subcellularLocation>
        <location evidence="2">Gas vesicle</location>
    </subcellularLocation>
</comment>
<dbReference type="PANTHER" id="PTHR35344">
    <property type="entry name" value="GAS VESICLE STRUCTURAL PROTEIN 2-RELATED"/>
    <property type="match status" value="1"/>
</dbReference>
<name>A0ABP5U1K6_9ACTN</name>
<dbReference type="Pfam" id="PF00741">
    <property type="entry name" value="Gas_vesicle"/>
    <property type="match status" value="1"/>
</dbReference>
<accession>A0ABP5U1K6</accession>
<reference evidence="5" key="1">
    <citation type="journal article" date="2019" name="Int. J. Syst. Evol. Microbiol.">
        <title>The Global Catalogue of Microorganisms (GCM) 10K type strain sequencing project: providing services to taxonomists for standard genome sequencing and annotation.</title>
        <authorList>
            <consortium name="The Broad Institute Genomics Platform"/>
            <consortium name="The Broad Institute Genome Sequencing Center for Infectious Disease"/>
            <person name="Wu L."/>
            <person name="Ma J."/>
        </authorList>
    </citation>
    <scope>NUCLEOTIDE SEQUENCE [LARGE SCALE GENOMIC DNA]</scope>
    <source>
        <strain evidence="5">JCM 3272</strain>
    </source>
</reference>
<dbReference type="PANTHER" id="PTHR35344:SF4">
    <property type="entry name" value="GAS VESICLE PROTEIN A1"/>
    <property type="match status" value="1"/>
</dbReference>
<dbReference type="InterPro" id="IPR050530">
    <property type="entry name" value="GvpA"/>
</dbReference>
<evidence type="ECO:0000313" key="5">
    <source>
        <dbReference type="Proteomes" id="UP001501444"/>
    </source>
</evidence>
<dbReference type="Proteomes" id="UP001501444">
    <property type="component" value="Unassembled WGS sequence"/>
</dbReference>
<sequence>MTSIAVRPAERASLVDLLDRLLATGVVITGEVTLSIAGVDLVYVSLRALLSSAGTPGIIETARR</sequence>
<dbReference type="RefSeq" id="WP_344616476.1">
    <property type="nucleotide sequence ID" value="NZ_BAAARV010000065.1"/>
</dbReference>
<protein>
    <submittedName>
        <fullName evidence="4">Gas vesicle protein</fullName>
    </submittedName>
</protein>
<evidence type="ECO:0000256" key="2">
    <source>
        <dbReference type="ARBA" id="ARBA00035108"/>
    </source>
</evidence>
<dbReference type="InterPro" id="IPR000638">
    <property type="entry name" value="Gas-vesicle_GvpA-like"/>
</dbReference>
<gene>
    <name evidence="4" type="ORF">GCM10010170_065880</name>
</gene>
<dbReference type="EMBL" id="BAAARV010000065">
    <property type="protein sequence ID" value="GAA2366836.1"/>
    <property type="molecule type" value="Genomic_DNA"/>
</dbReference>
<keyword evidence="1" id="KW-0304">Gas vesicle</keyword>
<evidence type="ECO:0000313" key="4">
    <source>
        <dbReference type="EMBL" id="GAA2366836.1"/>
    </source>
</evidence>